<dbReference type="EMBL" id="CP036261">
    <property type="protein sequence ID" value="QDS89765.1"/>
    <property type="molecule type" value="Genomic_DNA"/>
</dbReference>
<dbReference type="KEGG" id="ruv:EC9_39650"/>
<dbReference type="AlphaFoldDB" id="A0A517M4H4"/>
<dbReference type="Proteomes" id="UP000319557">
    <property type="component" value="Chromosome"/>
</dbReference>
<keyword evidence="2" id="KW-1185">Reference proteome</keyword>
<proteinExistence type="predicted"/>
<gene>
    <name evidence="1" type="ORF">EC9_39650</name>
</gene>
<accession>A0A517M4H4</accession>
<name>A0A517M4H4_9BACT</name>
<protein>
    <submittedName>
        <fullName evidence="1">Uncharacterized protein</fullName>
    </submittedName>
</protein>
<organism evidence="1 2">
    <name type="scientific">Rosistilla ulvae</name>
    <dbReference type="NCBI Taxonomy" id="1930277"/>
    <lineage>
        <taxon>Bacteria</taxon>
        <taxon>Pseudomonadati</taxon>
        <taxon>Planctomycetota</taxon>
        <taxon>Planctomycetia</taxon>
        <taxon>Pirellulales</taxon>
        <taxon>Pirellulaceae</taxon>
        <taxon>Rosistilla</taxon>
    </lineage>
</organism>
<sequence length="111" mass="12503">MLVQELCVSAANSVVLDACIKTSCSKQELVRSKLVRSTSWQRSWHGYVRTDLASCKDRSKELVRSIRVLVRSKLELELGSKRVLVRSKQELELGSKQELLRSKLVLVGSTS</sequence>
<reference evidence="1 2" key="1">
    <citation type="submission" date="2019-02" db="EMBL/GenBank/DDBJ databases">
        <title>Deep-cultivation of Planctomycetes and their phenomic and genomic characterization uncovers novel biology.</title>
        <authorList>
            <person name="Wiegand S."/>
            <person name="Jogler M."/>
            <person name="Boedeker C."/>
            <person name="Pinto D."/>
            <person name="Vollmers J."/>
            <person name="Rivas-Marin E."/>
            <person name="Kohn T."/>
            <person name="Peeters S.H."/>
            <person name="Heuer A."/>
            <person name="Rast P."/>
            <person name="Oberbeckmann S."/>
            <person name="Bunk B."/>
            <person name="Jeske O."/>
            <person name="Meyerdierks A."/>
            <person name="Storesund J.E."/>
            <person name="Kallscheuer N."/>
            <person name="Luecker S."/>
            <person name="Lage O.M."/>
            <person name="Pohl T."/>
            <person name="Merkel B.J."/>
            <person name="Hornburger P."/>
            <person name="Mueller R.-W."/>
            <person name="Bruemmer F."/>
            <person name="Labrenz M."/>
            <person name="Spormann A.M."/>
            <person name="Op den Camp H."/>
            <person name="Overmann J."/>
            <person name="Amann R."/>
            <person name="Jetten M.S.M."/>
            <person name="Mascher T."/>
            <person name="Medema M.H."/>
            <person name="Devos D.P."/>
            <person name="Kaster A.-K."/>
            <person name="Ovreas L."/>
            <person name="Rohde M."/>
            <person name="Galperin M.Y."/>
            <person name="Jogler C."/>
        </authorList>
    </citation>
    <scope>NUCLEOTIDE SEQUENCE [LARGE SCALE GENOMIC DNA]</scope>
    <source>
        <strain evidence="1 2">EC9</strain>
    </source>
</reference>
<evidence type="ECO:0000313" key="2">
    <source>
        <dbReference type="Proteomes" id="UP000319557"/>
    </source>
</evidence>
<evidence type="ECO:0000313" key="1">
    <source>
        <dbReference type="EMBL" id="QDS89765.1"/>
    </source>
</evidence>